<evidence type="ECO:0000259" key="1">
    <source>
        <dbReference type="Pfam" id="PF12804"/>
    </source>
</evidence>
<accession>A0A1M6K8U3</accession>
<name>A0A1M6K8U3_PARC5</name>
<evidence type="ECO:0000313" key="3">
    <source>
        <dbReference type="Proteomes" id="UP000184465"/>
    </source>
</evidence>
<dbReference type="OrthoDB" id="9797742at2"/>
<dbReference type="AlphaFoldDB" id="A0A1M6K8U3"/>
<reference evidence="2 3" key="1">
    <citation type="submission" date="2016-11" db="EMBL/GenBank/DDBJ databases">
        <authorList>
            <person name="Jaros S."/>
            <person name="Januszkiewicz K."/>
            <person name="Wedrychowicz H."/>
        </authorList>
    </citation>
    <scope>NUCLEOTIDE SEQUENCE [LARGE SCALE GENOMIC DNA]</scope>
    <source>
        <strain evidence="2 3">DSM 15212</strain>
    </source>
</reference>
<organism evidence="2 3">
    <name type="scientific">Paramaledivibacter caminithermalis (strain DSM 15212 / CIP 107654 / DViRD3)</name>
    <name type="common">Clostridium caminithermale</name>
    <dbReference type="NCBI Taxonomy" id="1121301"/>
    <lineage>
        <taxon>Bacteria</taxon>
        <taxon>Bacillati</taxon>
        <taxon>Bacillota</taxon>
        <taxon>Clostridia</taxon>
        <taxon>Peptostreptococcales</taxon>
        <taxon>Caminicellaceae</taxon>
        <taxon>Paramaledivibacter</taxon>
    </lineage>
</organism>
<keyword evidence="2" id="KW-0808">Transferase</keyword>
<evidence type="ECO:0000313" key="2">
    <source>
        <dbReference type="EMBL" id="SHJ55277.1"/>
    </source>
</evidence>
<dbReference type="PANTHER" id="PTHR43777:SF1">
    <property type="entry name" value="MOLYBDENUM COFACTOR CYTIDYLYLTRANSFERASE"/>
    <property type="match status" value="1"/>
</dbReference>
<gene>
    <name evidence="2" type="ORF">SAMN02745912_00318</name>
</gene>
<dbReference type="InterPro" id="IPR029044">
    <property type="entry name" value="Nucleotide-diphossugar_trans"/>
</dbReference>
<dbReference type="SUPFAM" id="SSF53448">
    <property type="entry name" value="Nucleotide-diphospho-sugar transferases"/>
    <property type="match status" value="1"/>
</dbReference>
<dbReference type="PANTHER" id="PTHR43777">
    <property type="entry name" value="MOLYBDENUM COFACTOR CYTIDYLYLTRANSFERASE"/>
    <property type="match status" value="1"/>
</dbReference>
<sequence>MTKISAIVMAAGMSKRMMADKLHLKIKDKYIYEYILQTIKGYNFFEIIVVAKDEEILRKAKHMGYLAIRNPRYYLGQSESIKEALINSKETNGFMFFVADQPFIKIESIKKLCSEFQCNSSSIVLPHYNGIKGNPVIFPYHLKKQLLLLREDQGGKIVINNNKDKVIRVDIETEYENLDIDTVDDYEKAKKILDYK</sequence>
<keyword evidence="2" id="KW-0548">Nucleotidyltransferase</keyword>
<feature type="domain" description="MobA-like NTP transferase" evidence="1">
    <location>
        <begin position="6"/>
        <end position="162"/>
    </location>
</feature>
<dbReference type="Proteomes" id="UP000184465">
    <property type="component" value="Unassembled WGS sequence"/>
</dbReference>
<dbReference type="EMBL" id="FRAG01000002">
    <property type="protein sequence ID" value="SHJ55277.1"/>
    <property type="molecule type" value="Genomic_DNA"/>
</dbReference>
<dbReference type="STRING" id="1121301.SAMN02745912_00318"/>
<protein>
    <submittedName>
        <fullName evidence="2">Molybdenum cofactor cytidylyltransferase</fullName>
    </submittedName>
</protein>
<dbReference type="CDD" id="cd04182">
    <property type="entry name" value="GT_2_like_f"/>
    <property type="match status" value="1"/>
</dbReference>
<dbReference type="Gene3D" id="3.90.550.10">
    <property type="entry name" value="Spore Coat Polysaccharide Biosynthesis Protein SpsA, Chain A"/>
    <property type="match status" value="1"/>
</dbReference>
<dbReference type="Pfam" id="PF12804">
    <property type="entry name" value="NTP_transf_3"/>
    <property type="match status" value="1"/>
</dbReference>
<keyword evidence="3" id="KW-1185">Reference proteome</keyword>
<dbReference type="GO" id="GO:0016779">
    <property type="term" value="F:nucleotidyltransferase activity"/>
    <property type="evidence" value="ECO:0007669"/>
    <property type="project" value="UniProtKB-KW"/>
</dbReference>
<dbReference type="InterPro" id="IPR025877">
    <property type="entry name" value="MobA-like_NTP_Trfase"/>
</dbReference>
<dbReference type="RefSeq" id="WP_073146630.1">
    <property type="nucleotide sequence ID" value="NZ_FRAG01000002.1"/>
</dbReference>
<proteinExistence type="predicted"/>